<feature type="region of interest" description="Disordered" evidence="2">
    <location>
        <begin position="246"/>
        <end position="269"/>
    </location>
</feature>
<keyword evidence="5" id="KW-1185">Reference proteome</keyword>
<name>A0A6N6N222_9BACT</name>
<dbReference type="InterPro" id="IPR027417">
    <property type="entry name" value="P-loop_NTPase"/>
</dbReference>
<dbReference type="SUPFAM" id="SSF75712">
    <property type="entry name" value="Rad50 coiled-coil Zn hook"/>
    <property type="match status" value="1"/>
</dbReference>
<comment type="caution">
    <text evidence="4">The sequence shown here is derived from an EMBL/GenBank/DDBJ whole genome shotgun (WGS) entry which is preliminary data.</text>
</comment>
<dbReference type="GO" id="GO:0016887">
    <property type="term" value="F:ATP hydrolysis activity"/>
    <property type="evidence" value="ECO:0007669"/>
    <property type="project" value="InterPro"/>
</dbReference>
<evidence type="ECO:0000256" key="2">
    <source>
        <dbReference type="SAM" id="MobiDB-lite"/>
    </source>
</evidence>
<dbReference type="Pfam" id="PF13476">
    <property type="entry name" value="AAA_23"/>
    <property type="match status" value="1"/>
</dbReference>
<evidence type="ECO:0000259" key="3">
    <source>
        <dbReference type="Pfam" id="PF13476"/>
    </source>
</evidence>
<dbReference type="AlphaFoldDB" id="A0A6N6N222"/>
<dbReference type="PANTHER" id="PTHR32114">
    <property type="entry name" value="ABC TRANSPORTER ABCH.3"/>
    <property type="match status" value="1"/>
</dbReference>
<gene>
    <name evidence="4" type="ORF">F8A88_08420</name>
</gene>
<keyword evidence="1" id="KW-0175">Coiled coil</keyword>
<dbReference type="SUPFAM" id="SSF52540">
    <property type="entry name" value="P-loop containing nucleoside triphosphate hydrolases"/>
    <property type="match status" value="1"/>
</dbReference>
<sequence length="416" mass="46112">MRPGIMIRKIILENFMAHKHTELELGPGLTALTGPNNTGKSAVVEALRCVATNPSPYNYIRHGAKQARVTVELEDGVRVVWIRKKASPGYEIHRPGQDEPEEFWKMGRGNVPDEVRDLLRLDPVELERFKNDAVDVHIGNQREPVFLLNRPDSLVADFLASSTEGAHLLSMQDALKKRITEAKREQAGRTARLGHIRTELDTLSPLPDLTLLAETCREMKTQLRTLDAAIPALGSLLHERDRLEKQRVHAQRSAQALANLTPPPELEPVAPLANTLNEQAALHRRLQTASAQAKTLAPLNPPPQVHDTRTLRTLVDSLQTVADGLIRSEKRHAILNGLLDPPQPDSPAPLQALLRDMGALQHRLGQAQVELERAKNEKQAFRAQLDERLAGLGTCPTCGQPMDAGHFLQEVGEHES</sequence>
<dbReference type="GO" id="GO:0006302">
    <property type="term" value="P:double-strand break repair"/>
    <property type="evidence" value="ECO:0007669"/>
    <property type="project" value="InterPro"/>
</dbReference>
<dbReference type="EMBL" id="WAIE01000003">
    <property type="protein sequence ID" value="KAB1441617.1"/>
    <property type="molecule type" value="Genomic_DNA"/>
</dbReference>
<accession>A0A6N6N222</accession>
<dbReference type="PANTHER" id="PTHR32114:SF2">
    <property type="entry name" value="ABC TRANSPORTER ABCH.3"/>
    <property type="match status" value="1"/>
</dbReference>
<protein>
    <submittedName>
        <fullName evidence="4">AAA family ATPase</fullName>
    </submittedName>
</protein>
<evidence type="ECO:0000313" key="4">
    <source>
        <dbReference type="EMBL" id="KAB1441617.1"/>
    </source>
</evidence>
<feature type="region of interest" description="Disordered" evidence="2">
    <location>
        <begin position="286"/>
        <end position="306"/>
    </location>
</feature>
<feature type="coiled-coil region" evidence="1">
    <location>
        <begin position="357"/>
        <end position="384"/>
    </location>
</feature>
<evidence type="ECO:0000256" key="1">
    <source>
        <dbReference type="SAM" id="Coils"/>
    </source>
</evidence>
<dbReference type="Gene3D" id="3.40.50.300">
    <property type="entry name" value="P-loop containing nucleotide triphosphate hydrolases"/>
    <property type="match status" value="1"/>
</dbReference>
<dbReference type="Proteomes" id="UP000438699">
    <property type="component" value="Unassembled WGS sequence"/>
</dbReference>
<evidence type="ECO:0000313" key="5">
    <source>
        <dbReference type="Proteomes" id="UP000438699"/>
    </source>
</evidence>
<reference evidence="4 5" key="1">
    <citation type="journal article" date="2017" name="Int. J. Syst. Evol. Microbiol.">
        <title>Desulfovibrio senegalensis sp. nov., a mesophilic sulfate reducer isolated from marine sediment.</title>
        <authorList>
            <person name="Thioye A."/>
            <person name="Gam Z.B.A."/>
            <person name="Mbengue M."/>
            <person name="Cayol J.L."/>
            <person name="Joseph-Bartoli M."/>
            <person name="Toure-Kane C."/>
            <person name="Labat M."/>
        </authorList>
    </citation>
    <scope>NUCLEOTIDE SEQUENCE [LARGE SCALE GENOMIC DNA]</scope>
    <source>
        <strain evidence="4 5">DSM 101509</strain>
    </source>
</reference>
<proteinExistence type="predicted"/>
<organism evidence="4 5">
    <name type="scientific">Pseudodesulfovibrio senegalensis</name>
    <dbReference type="NCBI Taxonomy" id="1721087"/>
    <lineage>
        <taxon>Bacteria</taxon>
        <taxon>Pseudomonadati</taxon>
        <taxon>Thermodesulfobacteriota</taxon>
        <taxon>Desulfovibrionia</taxon>
        <taxon>Desulfovibrionales</taxon>
        <taxon>Desulfovibrionaceae</taxon>
    </lineage>
</organism>
<dbReference type="InterPro" id="IPR038729">
    <property type="entry name" value="Rad50/SbcC_AAA"/>
</dbReference>
<feature type="domain" description="Rad50/SbcC-type AAA" evidence="3">
    <location>
        <begin position="9"/>
        <end position="84"/>
    </location>
</feature>